<dbReference type="AlphaFoldDB" id="A0A806KGI0"/>
<organism evidence="2">
    <name type="scientific">uncultured bacterium contig00068</name>
    <dbReference type="NCBI Taxonomy" id="1181549"/>
    <lineage>
        <taxon>Bacteria</taxon>
        <taxon>environmental samples</taxon>
    </lineage>
</organism>
<evidence type="ECO:0000313" key="2">
    <source>
        <dbReference type="EMBL" id="AGS53707.1"/>
    </source>
</evidence>
<name>A0A806KGI0_9BACT</name>
<proteinExistence type="predicted"/>
<dbReference type="EMBL" id="JQ844246">
    <property type="protein sequence ID" value="AGS53707.1"/>
    <property type="molecule type" value="Genomic_DNA"/>
</dbReference>
<sequence>MNRKILQLLVAVLTTAFLFALTACEDEPEPEKPKDRADGTLIFLSFGGSAIVMDTSNHQYLDAEWFPLVEQVKDVIEKAYSATLPFSTEQGNFSEVFALGQNTKIILIPNFFYSVSVQLGKYRELLLNPGVMSNINIGNFYKEAVINAVACMKNEDPAGFFY</sequence>
<feature type="chain" id="PRO_5032556683" evidence="1">
    <location>
        <begin position="26"/>
        <end position="162"/>
    </location>
</feature>
<protein>
    <submittedName>
        <fullName evidence="2">Uncharacterized protein</fullName>
    </submittedName>
</protein>
<feature type="signal peptide" evidence="1">
    <location>
        <begin position="1"/>
        <end position="25"/>
    </location>
</feature>
<accession>A0A806KGI0</accession>
<keyword evidence="1" id="KW-0732">Signal</keyword>
<evidence type="ECO:0000256" key="1">
    <source>
        <dbReference type="SAM" id="SignalP"/>
    </source>
</evidence>
<dbReference type="PROSITE" id="PS51257">
    <property type="entry name" value="PROKAR_LIPOPROTEIN"/>
    <property type="match status" value="1"/>
</dbReference>
<reference evidence="2" key="1">
    <citation type="submission" date="2012-03" db="EMBL/GenBank/DDBJ databases">
        <title>Functional metagenomics reveals considerable lignocellulase gene clusters in the gut microbiome of a wood-feeding higher termite.</title>
        <authorList>
            <person name="Liu N."/>
        </authorList>
    </citation>
    <scope>NUCLEOTIDE SEQUENCE</scope>
</reference>